<sequence>MRILSSLMKLGRTCPTYLSVNISSGILRSCRALTGGRPFYDKQPEDSFRPVSRYPIPYKKDLPYDMVELMEEVERRGGFLPNVFKAMAHRPDEFRAFFTYYDCLMNKETGNLSKADKELVIVATSAHNKCPYCVTAHGALHRIYSKKPALADQVVVNWDLAELNERERAMVEFALAIAKPENITENHFQQLEKHGLNRDDAWDIAAITAFFAMANRLAHLMDLRPNEEFYALGRVPKVRYSDSRAS</sequence>
<dbReference type="Gene3D" id="1.20.5.810">
    <property type="entry name" value="AhpD-like"/>
    <property type="match status" value="1"/>
</dbReference>
<accession>A0AAD1S6E8</accession>
<dbReference type="Proteomes" id="UP001295444">
    <property type="component" value="Chromosome 05"/>
</dbReference>
<dbReference type="EMBL" id="OW240916">
    <property type="protein sequence ID" value="CAH2293592.1"/>
    <property type="molecule type" value="Genomic_DNA"/>
</dbReference>
<dbReference type="Gene3D" id="1.20.1290.10">
    <property type="entry name" value="AhpD-like"/>
    <property type="match status" value="1"/>
</dbReference>
<evidence type="ECO:0000313" key="2">
    <source>
        <dbReference type="EMBL" id="CAH2293592.1"/>
    </source>
</evidence>
<dbReference type="PANTHER" id="PTHR35446:SF2">
    <property type="entry name" value="CARBOXYMUCONOLACTONE DECARBOXYLASE-LIKE DOMAIN-CONTAINING PROTEIN"/>
    <property type="match status" value="1"/>
</dbReference>
<dbReference type="SUPFAM" id="SSF69118">
    <property type="entry name" value="AhpD-like"/>
    <property type="match status" value="1"/>
</dbReference>
<dbReference type="PANTHER" id="PTHR35446">
    <property type="entry name" value="SI:CH211-175M2.5"/>
    <property type="match status" value="1"/>
</dbReference>
<dbReference type="Pfam" id="PF02627">
    <property type="entry name" value="CMD"/>
    <property type="match status" value="1"/>
</dbReference>
<dbReference type="InterPro" id="IPR003779">
    <property type="entry name" value="CMD-like"/>
</dbReference>
<evidence type="ECO:0000313" key="3">
    <source>
        <dbReference type="Proteomes" id="UP001295444"/>
    </source>
</evidence>
<dbReference type="InterPro" id="IPR004675">
    <property type="entry name" value="AhpD_core"/>
</dbReference>
<proteinExistence type="predicted"/>
<dbReference type="AlphaFoldDB" id="A0AAD1S6E8"/>
<organism evidence="2 3">
    <name type="scientific">Pelobates cultripes</name>
    <name type="common">Western spadefoot toad</name>
    <dbReference type="NCBI Taxonomy" id="61616"/>
    <lineage>
        <taxon>Eukaryota</taxon>
        <taxon>Metazoa</taxon>
        <taxon>Chordata</taxon>
        <taxon>Craniata</taxon>
        <taxon>Vertebrata</taxon>
        <taxon>Euteleostomi</taxon>
        <taxon>Amphibia</taxon>
        <taxon>Batrachia</taxon>
        <taxon>Anura</taxon>
        <taxon>Pelobatoidea</taxon>
        <taxon>Pelobatidae</taxon>
        <taxon>Pelobates</taxon>
    </lineage>
</organism>
<dbReference type="NCBIfam" id="TIGR01926">
    <property type="entry name" value="peroxid_rel"/>
    <property type="match status" value="1"/>
</dbReference>
<gene>
    <name evidence="2" type="ORF">PECUL_23A027746</name>
</gene>
<dbReference type="InterPro" id="IPR029032">
    <property type="entry name" value="AhpD-like"/>
</dbReference>
<dbReference type="InterPro" id="IPR010195">
    <property type="entry name" value="Uncharacterised_peroxidase-rel"/>
</dbReference>
<reference evidence="2" key="1">
    <citation type="submission" date="2022-03" db="EMBL/GenBank/DDBJ databases">
        <authorList>
            <person name="Alioto T."/>
            <person name="Alioto T."/>
            <person name="Gomez Garrido J."/>
        </authorList>
    </citation>
    <scope>NUCLEOTIDE SEQUENCE</scope>
</reference>
<name>A0AAD1S6E8_PELCU</name>
<evidence type="ECO:0000259" key="1">
    <source>
        <dbReference type="Pfam" id="PF02627"/>
    </source>
</evidence>
<feature type="domain" description="Carboxymuconolactone decarboxylase-like" evidence="1">
    <location>
        <begin position="91"/>
        <end position="139"/>
    </location>
</feature>
<dbReference type="NCBIfam" id="TIGR00778">
    <property type="entry name" value="ahpD_dom"/>
    <property type="match status" value="1"/>
</dbReference>
<keyword evidence="3" id="KW-1185">Reference proteome</keyword>
<dbReference type="GO" id="GO:0051920">
    <property type="term" value="F:peroxiredoxin activity"/>
    <property type="evidence" value="ECO:0007669"/>
    <property type="project" value="InterPro"/>
</dbReference>
<protein>
    <submittedName>
        <fullName evidence="2">PREDICTED: uncharacterized protein LOC100487674</fullName>
    </submittedName>
</protein>